<dbReference type="SUPFAM" id="SSF51735">
    <property type="entry name" value="NAD(P)-binding Rossmann-fold domains"/>
    <property type="match status" value="1"/>
</dbReference>
<sequence length="349" mass="37541">MRIAILGAGAIGFASAAYLMSRGHDVILWSPSGKSTSALRTEPLTCEGFLEGKFRPAIAGCATEAISGAQILFVALPANGHRMVYEHLAAAIAPRQVVVINAHPALGGFHLASLLEASGKSNAIVAWGTTLLRARRGSGTSVRINTVRKRVDVATLPAGDEHAIALCRDAFGDHFEPRADLLAISLSNLNPQSHLALALTNFTRMERAEAWGQGENLTPAVARLMEALDEERLATAKALDVSVRTAAEHYHLTYGIPLAPLEAMAVQIRAKGQGQLGPTSEQSRYVLEDAPFGLYPLVRLGEVVGVDLKLHRAGLHLLSALYDRDFAAENDLVDDLDWNRLLRLRNPTT</sequence>
<dbReference type="STRING" id="443610.VE25_08825"/>
<name>A0A0F5FTK5_9HYPH</name>
<dbReference type="InterPro" id="IPR011128">
    <property type="entry name" value="G3P_DH_NAD-dep_N"/>
</dbReference>
<dbReference type="Pfam" id="PF02317">
    <property type="entry name" value="Octopine_DH"/>
    <property type="match status" value="1"/>
</dbReference>
<dbReference type="GO" id="GO:0051287">
    <property type="term" value="F:NAD binding"/>
    <property type="evidence" value="ECO:0007669"/>
    <property type="project" value="InterPro"/>
</dbReference>
<dbReference type="GO" id="GO:0046168">
    <property type="term" value="P:glycerol-3-phosphate catabolic process"/>
    <property type="evidence" value="ECO:0007669"/>
    <property type="project" value="InterPro"/>
</dbReference>
<comment type="caution">
    <text evidence="4">The sequence shown here is derived from an EMBL/GenBank/DDBJ whole genome shotgun (WGS) entry which is preliminary data.</text>
</comment>
<dbReference type="Proteomes" id="UP000033632">
    <property type="component" value="Unassembled WGS sequence"/>
</dbReference>
<feature type="domain" description="Opine dehydrogenase" evidence="3">
    <location>
        <begin position="178"/>
        <end position="321"/>
    </location>
</feature>
<dbReference type="GO" id="GO:0016616">
    <property type="term" value="F:oxidoreductase activity, acting on the CH-OH group of donors, NAD or NADP as acceptor"/>
    <property type="evidence" value="ECO:0007669"/>
    <property type="project" value="InterPro"/>
</dbReference>
<proteinExistence type="predicted"/>
<evidence type="ECO:0000259" key="3">
    <source>
        <dbReference type="Pfam" id="PF02317"/>
    </source>
</evidence>
<dbReference type="AlphaFoldDB" id="A0A0F5FTK5"/>
<evidence type="ECO:0000313" key="5">
    <source>
        <dbReference type="Proteomes" id="UP000033632"/>
    </source>
</evidence>
<accession>A0A0F5FTK5</accession>
<feature type="domain" description="Glycerol-3-phosphate dehydrogenase NAD-dependent N-terminal" evidence="2">
    <location>
        <begin position="3"/>
        <end position="100"/>
    </location>
</feature>
<evidence type="ECO:0008006" key="6">
    <source>
        <dbReference type="Google" id="ProtNLM"/>
    </source>
</evidence>
<dbReference type="SUPFAM" id="SSF48179">
    <property type="entry name" value="6-phosphogluconate dehydrogenase C-terminal domain-like"/>
    <property type="match status" value="1"/>
</dbReference>
<keyword evidence="1" id="KW-0560">Oxidoreductase</keyword>
<dbReference type="InterPro" id="IPR036291">
    <property type="entry name" value="NAD(P)-bd_dom_sf"/>
</dbReference>
<dbReference type="InterPro" id="IPR013328">
    <property type="entry name" value="6PGD_dom2"/>
</dbReference>
<gene>
    <name evidence="4" type="ORF">VE25_08825</name>
</gene>
<dbReference type="InterPro" id="IPR008927">
    <property type="entry name" value="6-PGluconate_DH-like_C_sf"/>
</dbReference>
<reference evidence="4 5" key="1">
    <citation type="submission" date="2015-03" db="EMBL/GenBank/DDBJ databases">
        <authorList>
            <person name="Hassan Y.I."/>
            <person name="Lepp D."/>
            <person name="Li X.-Z."/>
            <person name="Zhou T."/>
        </authorList>
    </citation>
    <scope>NUCLEOTIDE SEQUENCE [LARGE SCALE GENOMIC DNA]</scope>
    <source>
        <strain evidence="4 5">BD-c194</strain>
    </source>
</reference>
<organism evidence="4 5">
    <name type="scientific">Devosia geojensis</name>
    <dbReference type="NCBI Taxonomy" id="443610"/>
    <lineage>
        <taxon>Bacteria</taxon>
        <taxon>Pseudomonadati</taxon>
        <taxon>Pseudomonadota</taxon>
        <taxon>Alphaproteobacteria</taxon>
        <taxon>Hyphomicrobiales</taxon>
        <taxon>Devosiaceae</taxon>
        <taxon>Devosia</taxon>
    </lineage>
</organism>
<dbReference type="EMBL" id="JZEX01000088">
    <property type="protein sequence ID" value="KKB12148.1"/>
    <property type="molecule type" value="Genomic_DNA"/>
</dbReference>
<evidence type="ECO:0000256" key="1">
    <source>
        <dbReference type="ARBA" id="ARBA00023002"/>
    </source>
</evidence>
<evidence type="ECO:0000259" key="2">
    <source>
        <dbReference type="Pfam" id="PF01210"/>
    </source>
</evidence>
<dbReference type="InterPro" id="IPR003421">
    <property type="entry name" value="Opine_DH"/>
</dbReference>
<protein>
    <recommendedName>
        <fullName evidence="6">2-dehydropantoate 2-reductase</fullName>
    </recommendedName>
</protein>
<dbReference type="RefSeq" id="WP_046108239.1">
    <property type="nucleotide sequence ID" value="NZ_JZEX01000088.1"/>
</dbReference>
<dbReference type="Gene3D" id="1.10.1040.10">
    <property type="entry name" value="N-(1-d-carboxylethyl)-l-norvaline Dehydrogenase, domain 2"/>
    <property type="match status" value="1"/>
</dbReference>
<dbReference type="OrthoDB" id="6135265at2"/>
<dbReference type="Pfam" id="PF01210">
    <property type="entry name" value="NAD_Gly3P_dh_N"/>
    <property type="match status" value="1"/>
</dbReference>
<keyword evidence="5" id="KW-1185">Reference proteome</keyword>
<dbReference type="PATRIC" id="fig|443610.3.peg.4343"/>
<evidence type="ECO:0000313" key="4">
    <source>
        <dbReference type="EMBL" id="KKB12148.1"/>
    </source>
</evidence>
<dbReference type="Gene3D" id="3.40.50.720">
    <property type="entry name" value="NAD(P)-binding Rossmann-like Domain"/>
    <property type="match status" value="1"/>
</dbReference>